<dbReference type="AlphaFoldDB" id="A0A916L7Z8"/>
<sequence>MPEMPAPTISTSTCSMLADCSECTAYFLFGRRLTRDFVVNRGWCASPNSLCTSTRP</sequence>
<gene>
    <name evidence="1" type="ORF">ERS007739_00399</name>
</gene>
<proteinExistence type="predicted"/>
<dbReference type="EMBL" id="CSBK01000111">
    <property type="protein sequence ID" value="COW95702.1"/>
    <property type="molecule type" value="Genomic_DNA"/>
</dbReference>
<evidence type="ECO:0000313" key="2">
    <source>
        <dbReference type="Proteomes" id="UP000039021"/>
    </source>
</evidence>
<protein>
    <submittedName>
        <fullName evidence="1">Uncharacterized protein</fullName>
    </submittedName>
</protein>
<evidence type="ECO:0000313" key="1">
    <source>
        <dbReference type="EMBL" id="COW95702.1"/>
    </source>
</evidence>
<name>A0A916L7Z8_MYCTX</name>
<reference evidence="2" key="1">
    <citation type="submission" date="2015-03" db="EMBL/GenBank/DDBJ databases">
        <authorList>
            <consortium name="Pathogen Informatics"/>
        </authorList>
    </citation>
    <scope>NUCLEOTIDE SEQUENCE [LARGE SCALE GENOMIC DNA]</scope>
    <source>
        <strain evidence="2">N09902308</strain>
    </source>
</reference>
<dbReference type="Proteomes" id="UP000039021">
    <property type="component" value="Unassembled WGS sequence"/>
</dbReference>
<comment type="caution">
    <text evidence="1">The sequence shown here is derived from an EMBL/GenBank/DDBJ whole genome shotgun (WGS) entry which is preliminary data.</text>
</comment>
<accession>A0A916L7Z8</accession>
<organism evidence="1 2">
    <name type="scientific">Mycobacterium tuberculosis</name>
    <dbReference type="NCBI Taxonomy" id="1773"/>
    <lineage>
        <taxon>Bacteria</taxon>
        <taxon>Bacillati</taxon>
        <taxon>Actinomycetota</taxon>
        <taxon>Actinomycetes</taxon>
        <taxon>Mycobacteriales</taxon>
        <taxon>Mycobacteriaceae</taxon>
        <taxon>Mycobacterium</taxon>
        <taxon>Mycobacterium tuberculosis complex</taxon>
    </lineage>
</organism>